<dbReference type="InterPro" id="IPR052762">
    <property type="entry name" value="PCW_deacetylase/CE"/>
</dbReference>
<gene>
    <name evidence="3" type="ORF">H5P27_03100</name>
</gene>
<evidence type="ECO:0000259" key="1">
    <source>
        <dbReference type="Pfam" id="PF13472"/>
    </source>
</evidence>
<accession>A0A7X1B3P5</accession>
<comment type="caution">
    <text evidence="3">The sequence shown here is derived from an EMBL/GenBank/DDBJ whole genome shotgun (WGS) entry which is preliminary data.</text>
</comment>
<feature type="domain" description="SGNH hydrolase-type esterase" evidence="1">
    <location>
        <begin position="166"/>
        <end position="353"/>
    </location>
</feature>
<keyword evidence="3" id="KW-0378">Hydrolase</keyword>
<dbReference type="SUPFAM" id="SSF52266">
    <property type="entry name" value="SGNH hydrolase"/>
    <property type="match status" value="1"/>
</dbReference>
<evidence type="ECO:0000313" key="3">
    <source>
        <dbReference type="EMBL" id="MBC2605022.1"/>
    </source>
</evidence>
<evidence type="ECO:0000259" key="2">
    <source>
        <dbReference type="Pfam" id="PF17996"/>
    </source>
</evidence>
<dbReference type="InterPro" id="IPR036514">
    <property type="entry name" value="SGNH_hydro_sf"/>
</dbReference>
<dbReference type="Pfam" id="PF13472">
    <property type="entry name" value="Lipase_GDSL_2"/>
    <property type="match status" value="1"/>
</dbReference>
<dbReference type="Pfam" id="PF17996">
    <property type="entry name" value="CE2_N"/>
    <property type="match status" value="1"/>
</dbReference>
<keyword evidence="4" id="KW-1185">Reference proteome</keyword>
<dbReference type="CDD" id="cd01831">
    <property type="entry name" value="Endoglucanase_E_like"/>
    <property type="match status" value="1"/>
</dbReference>
<dbReference type="Gene3D" id="2.60.120.260">
    <property type="entry name" value="Galactose-binding domain-like"/>
    <property type="match status" value="1"/>
</dbReference>
<dbReference type="InterPro" id="IPR040794">
    <property type="entry name" value="CE2_N"/>
</dbReference>
<sequence length="373" mass="41073">MRNHSSTFSKSIFGLGLIAIMLALTSCASFEARTLPVTHVSADDEALAYSGRHEVTAPGQVSVGYSGARVRMRFEGDAITLRATSDTDQNFLKAWLDGEPLEKFQLDSAKGVYRLANSLGEGVHTLEVMRLTECFLGLVNFQGFEIAGEGARVLPWGDLEDRRIEFIGDSITCGYGVEVDDPLLSFEPSSENFSLNYSHLAARELGADFLVVARSGIGMTRNYDGPFEGSEGDMPDNYPNTFYENEEYTWDFSRYTPDVVCINLGTNDFSVGGVNVETYVNDYVAFASKALDRYPEAQLVVILGPMNNSEELKAALQRVVATLQESEPDRVNFIELSAQGELGYGADYHPNQAQSKVNAAELSAFLSDLMDWR</sequence>
<dbReference type="InterPro" id="IPR013830">
    <property type="entry name" value="SGNH_hydro"/>
</dbReference>
<evidence type="ECO:0000313" key="4">
    <source>
        <dbReference type="Proteomes" id="UP000526501"/>
    </source>
</evidence>
<dbReference type="PANTHER" id="PTHR37834">
    <property type="entry name" value="GDSL-LIKE LIPASE/ACYLHYDROLASE DOMAIN PROTEIN (AFU_ORTHOLOGUE AFUA_2G00620)"/>
    <property type="match status" value="1"/>
</dbReference>
<dbReference type="PROSITE" id="PS51257">
    <property type="entry name" value="PROKAR_LIPOPROTEIN"/>
    <property type="match status" value="1"/>
</dbReference>
<protein>
    <submittedName>
        <fullName evidence="3">SGNH/GDSL hydrolase family protein</fullName>
    </submittedName>
</protein>
<dbReference type="GO" id="GO:0052689">
    <property type="term" value="F:carboxylic ester hydrolase activity"/>
    <property type="evidence" value="ECO:0007669"/>
    <property type="project" value="InterPro"/>
</dbReference>
<proteinExistence type="predicted"/>
<dbReference type="EMBL" id="JACHVC010000005">
    <property type="protein sequence ID" value="MBC2605022.1"/>
    <property type="molecule type" value="Genomic_DNA"/>
</dbReference>
<dbReference type="AlphaFoldDB" id="A0A7X1B3P5"/>
<dbReference type="Gene3D" id="3.40.50.1110">
    <property type="entry name" value="SGNH hydrolase"/>
    <property type="match status" value="1"/>
</dbReference>
<feature type="domain" description="Carbohydrate esterase 2 N-terminal" evidence="2">
    <location>
        <begin position="49"/>
        <end position="150"/>
    </location>
</feature>
<dbReference type="RefSeq" id="WP_185658906.1">
    <property type="nucleotide sequence ID" value="NZ_CAWPOO010000005.1"/>
</dbReference>
<organism evidence="3 4">
    <name type="scientific">Pelagicoccus albus</name>
    <dbReference type="NCBI Taxonomy" id="415222"/>
    <lineage>
        <taxon>Bacteria</taxon>
        <taxon>Pseudomonadati</taxon>
        <taxon>Verrucomicrobiota</taxon>
        <taxon>Opitutia</taxon>
        <taxon>Puniceicoccales</taxon>
        <taxon>Pelagicoccaceae</taxon>
        <taxon>Pelagicoccus</taxon>
    </lineage>
</organism>
<name>A0A7X1B3P5_9BACT</name>
<dbReference type="Proteomes" id="UP000526501">
    <property type="component" value="Unassembled WGS sequence"/>
</dbReference>
<dbReference type="PANTHER" id="PTHR37834:SF2">
    <property type="entry name" value="ESTERASE, SGNH HYDROLASE-TYPE"/>
    <property type="match status" value="1"/>
</dbReference>
<dbReference type="InterPro" id="IPR037461">
    <property type="entry name" value="CtCE2-like_dom"/>
</dbReference>
<reference evidence="3 4" key="1">
    <citation type="submission" date="2020-07" db="EMBL/GenBank/DDBJ databases">
        <authorList>
            <person name="Feng X."/>
        </authorList>
    </citation>
    <scope>NUCLEOTIDE SEQUENCE [LARGE SCALE GENOMIC DNA]</scope>
    <source>
        <strain evidence="3 4">JCM23202</strain>
    </source>
</reference>